<evidence type="ECO:0000313" key="1">
    <source>
        <dbReference type="EMBL" id="PWI67120.1"/>
    </source>
</evidence>
<dbReference type="EMBL" id="LCWV01000020">
    <property type="protein sequence ID" value="PWI67120.1"/>
    <property type="molecule type" value="Genomic_DNA"/>
</dbReference>
<comment type="caution">
    <text evidence="1">The sequence shown here is derived from an EMBL/GenBank/DDBJ whole genome shotgun (WGS) entry which is preliminary data.</text>
</comment>
<sequence>MNSHGPWRHQKLREGEACTEKTIMHATSPRYETETPSSRTPENRRHHIPTYLLVLRTFTKYSTRERVPILQIMDNKPCLKRCCGTRMHASTLAVHPHSLTYSPLSPGYNLSTGRPLIFVTLANAMPYIQAKMRKETQHLTSDCEMGHRGKQRGKTHGDAGAPFPLRDCLVCLARWRDGSSLG</sequence>
<gene>
    <name evidence="1" type="ORF">PCL_04282</name>
</gene>
<reference evidence="1 2" key="1">
    <citation type="journal article" date="2016" name="Front. Microbiol.">
        <title>Genome and transcriptome sequences reveal the specific parasitism of the nematophagous Purpureocillium lilacinum 36-1.</title>
        <authorList>
            <person name="Xie J."/>
            <person name="Li S."/>
            <person name="Mo C."/>
            <person name="Xiao X."/>
            <person name="Peng D."/>
            <person name="Wang G."/>
            <person name="Xiao Y."/>
        </authorList>
    </citation>
    <scope>NUCLEOTIDE SEQUENCE [LARGE SCALE GENOMIC DNA]</scope>
    <source>
        <strain evidence="1 2">36-1</strain>
    </source>
</reference>
<dbReference type="Proteomes" id="UP000245956">
    <property type="component" value="Unassembled WGS sequence"/>
</dbReference>
<protein>
    <submittedName>
        <fullName evidence="1">Uncharacterized protein</fullName>
    </submittedName>
</protein>
<dbReference type="AlphaFoldDB" id="A0A2U3DXY3"/>
<accession>A0A2U3DXY3</accession>
<evidence type="ECO:0000313" key="2">
    <source>
        <dbReference type="Proteomes" id="UP000245956"/>
    </source>
</evidence>
<organism evidence="1 2">
    <name type="scientific">Purpureocillium lilacinum</name>
    <name type="common">Paecilomyces lilacinus</name>
    <dbReference type="NCBI Taxonomy" id="33203"/>
    <lineage>
        <taxon>Eukaryota</taxon>
        <taxon>Fungi</taxon>
        <taxon>Dikarya</taxon>
        <taxon>Ascomycota</taxon>
        <taxon>Pezizomycotina</taxon>
        <taxon>Sordariomycetes</taxon>
        <taxon>Hypocreomycetidae</taxon>
        <taxon>Hypocreales</taxon>
        <taxon>Ophiocordycipitaceae</taxon>
        <taxon>Purpureocillium</taxon>
    </lineage>
</organism>
<name>A0A2U3DXY3_PURLI</name>
<proteinExistence type="predicted"/>